<dbReference type="RefSeq" id="WP_345370976.1">
    <property type="nucleotide sequence ID" value="NZ_BAABJX010000026.1"/>
</dbReference>
<evidence type="ECO:0000256" key="1">
    <source>
        <dbReference type="SAM" id="SignalP"/>
    </source>
</evidence>
<keyword evidence="1" id="KW-0732">Signal</keyword>
<dbReference type="Proteomes" id="UP001500298">
    <property type="component" value="Unassembled WGS sequence"/>
</dbReference>
<feature type="chain" id="PRO_5045746394" evidence="1">
    <location>
        <begin position="31"/>
        <end position="387"/>
    </location>
</feature>
<accession>A0ABP9DDW9</accession>
<gene>
    <name evidence="2" type="ORF">GCM10023331_17250</name>
</gene>
<protein>
    <submittedName>
        <fullName evidence="2">Uncharacterized protein</fullName>
    </submittedName>
</protein>
<feature type="signal peptide" evidence="1">
    <location>
        <begin position="1"/>
        <end position="30"/>
    </location>
</feature>
<proteinExistence type="predicted"/>
<keyword evidence="3" id="KW-1185">Reference proteome</keyword>
<comment type="caution">
    <text evidence="2">The sequence shown here is derived from an EMBL/GenBank/DDBJ whole genome shotgun (WGS) entry which is preliminary data.</text>
</comment>
<name>A0ABP9DDW9_9BACT</name>
<reference evidence="3" key="1">
    <citation type="journal article" date="2019" name="Int. J. Syst. Evol. Microbiol.">
        <title>The Global Catalogue of Microorganisms (GCM) 10K type strain sequencing project: providing services to taxonomists for standard genome sequencing and annotation.</title>
        <authorList>
            <consortium name="The Broad Institute Genomics Platform"/>
            <consortium name="The Broad Institute Genome Sequencing Center for Infectious Disease"/>
            <person name="Wu L."/>
            <person name="Ma J."/>
        </authorList>
    </citation>
    <scope>NUCLEOTIDE SEQUENCE [LARGE SCALE GENOMIC DNA]</scope>
    <source>
        <strain evidence="3">JCM 18326</strain>
    </source>
</reference>
<evidence type="ECO:0000313" key="3">
    <source>
        <dbReference type="Proteomes" id="UP001500298"/>
    </source>
</evidence>
<dbReference type="EMBL" id="BAABJX010000026">
    <property type="protein sequence ID" value="GAA4832599.1"/>
    <property type="molecule type" value="Genomic_DNA"/>
</dbReference>
<sequence>MKMRHVMYRLLKGAVLLCFLLFVGKQSLQAQKGADLAAELSSSAGPFTLGTIDGPDGDTAPGNDIPTGDYWEGVGDITITDKNITLAATGTIIINGDLILDGSTNFTNGGRLIVIGDLIVTGTANLASSNMLVVFGDVDIQHTGSVSGASVVGGDVKGTTPSGYNYSKGKGNLDDYETDAVAADLRTVVDQVNNRYITFGALPVELLYFNANRKNSNIELEWETTYEENNDFFVIQRSIDAKEYVSLDTIHGLKKGVYDYGQVYQFVDRDAPMGIVYYRLKQMDIDRKFEYYNVIVNPAAQQRGVNMEIYGSDPFVDTPFRIQFYSPITQQIYLMIVNSKGMMTYEKRITISGGYTSLLIPELSIEKGLSLLSLITAHKKQVVKIVR</sequence>
<evidence type="ECO:0000313" key="2">
    <source>
        <dbReference type="EMBL" id="GAA4832599.1"/>
    </source>
</evidence>
<organism evidence="2 3">
    <name type="scientific">Algivirga pacifica</name>
    <dbReference type="NCBI Taxonomy" id="1162670"/>
    <lineage>
        <taxon>Bacteria</taxon>
        <taxon>Pseudomonadati</taxon>
        <taxon>Bacteroidota</taxon>
        <taxon>Cytophagia</taxon>
        <taxon>Cytophagales</taxon>
        <taxon>Flammeovirgaceae</taxon>
        <taxon>Algivirga</taxon>
    </lineage>
</organism>